<dbReference type="Gene3D" id="3.10.590.10">
    <property type="entry name" value="ph1033 like domains"/>
    <property type="match status" value="1"/>
</dbReference>
<accession>A0A917SN43</accession>
<comment type="caution">
    <text evidence="3">The sequence shown here is derived from an EMBL/GenBank/DDBJ whole genome shotgun (WGS) entry which is preliminary data.</text>
</comment>
<dbReference type="SUPFAM" id="SSF88697">
    <property type="entry name" value="PUA domain-like"/>
    <property type="match status" value="1"/>
</dbReference>
<keyword evidence="4" id="KW-1185">Reference proteome</keyword>
<protein>
    <recommendedName>
        <fullName evidence="1">UPF0310 protein GCM10011594_07390</fullName>
    </recommendedName>
</protein>
<evidence type="ECO:0000313" key="3">
    <source>
        <dbReference type="EMBL" id="GGL90237.1"/>
    </source>
</evidence>
<dbReference type="HAMAP" id="MF_00771">
    <property type="entry name" value="UPF0310"/>
    <property type="match status" value="1"/>
</dbReference>
<sequence length="139" mass="15525">MTGAWLGTVSAEHVRRGVEQGIAQIGHGKRSGLRRMAAGDWLVYYSPTEVLHQGPPLRSFTAIGRVHDDVLWQGDEGEFRPWRRRIDYVTGARPVPVRDLQEVLDLTAVPNWGYQLRRGLIPLSERDLRTIAAAMGAGL</sequence>
<feature type="domain" description="EVE" evidence="2">
    <location>
        <begin position="5"/>
        <end position="133"/>
    </location>
</feature>
<dbReference type="CDD" id="cd21132">
    <property type="entry name" value="EVE-like"/>
    <property type="match status" value="1"/>
</dbReference>
<dbReference type="Pfam" id="PF01878">
    <property type="entry name" value="EVE"/>
    <property type="match status" value="1"/>
</dbReference>
<evidence type="ECO:0000259" key="2">
    <source>
        <dbReference type="Pfam" id="PF01878"/>
    </source>
</evidence>
<gene>
    <name evidence="3" type="ORF">GCM10011594_07390</name>
</gene>
<reference evidence="3" key="2">
    <citation type="submission" date="2020-09" db="EMBL/GenBank/DDBJ databases">
        <authorList>
            <person name="Sun Q."/>
            <person name="Zhou Y."/>
        </authorList>
    </citation>
    <scope>NUCLEOTIDE SEQUENCE</scope>
    <source>
        <strain evidence="3">CGMCC 4.7308</strain>
    </source>
</reference>
<proteinExistence type="inferred from homology"/>
<name>A0A917SN43_9ACTN</name>
<organism evidence="3 4">
    <name type="scientific">Nakamurella endophytica</name>
    <dbReference type="NCBI Taxonomy" id="1748367"/>
    <lineage>
        <taxon>Bacteria</taxon>
        <taxon>Bacillati</taxon>
        <taxon>Actinomycetota</taxon>
        <taxon>Actinomycetes</taxon>
        <taxon>Nakamurellales</taxon>
        <taxon>Nakamurellaceae</taxon>
        <taxon>Nakamurella</taxon>
    </lineage>
</organism>
<reference evidence="3" key="1">
    <citation type="journal article" date="2014" name="Int. J. Syst. Evol. Microbiol.">
        <title>Complete genome sequence of Corynebacterium casei LMG S-19264T (=DSM 44701T), isolated from a smear-ripened cheese.</title>
        <authorList>
            <consortium name="US DOE Joint Genome Institute (JGI-PGF)"/>
            <person name="Walter F."/>
            <person name="Albersmeier A."/>
            <person name="Kalinowski J."/>
            <person name="Ruckert C."/>
        </authorList>
    </citation>
    <scope>NUCLEOTIDE SEQUENCE</scope>
    <source>
        <strain evidence="3">CGMCC 4.7308</strain>
    </source>
</reference>
<dbReference type="EMBL" id="BMNA01000001">
    <property type="protein sequence ID" value="GGL90237.1"/>
    <property type="molecule type" value="Genomic_DNA"/>
</dbReference>
<dbReference type="InterPro" id="IPR015947">
    <property type="entry name" value="PUA-like_sf"/>
</dbReference>
<dbReference type="InterPro" id="IPR002740">
    <property type="entry name" value="EVE_domain"/>
</dbReference>
<dbReference type="AlphaFoldDB" id="A0A917SN43"/>
<dbReference type="RefSeq" id="WP_188940065.1">
    <property type="nucleotide sequence ID" value="NZ_BMNA01000001.1"/>
</dbReference>
<dbReference type="Proteomes" id="UP000655208">
    <property type="component" value="Unassembled WGS sequence"/>
</dbReference>
<evidence type="ECO:0000256" key="1">
    <source>
        <dbReference type="HAMAP-Rule" id="MF_00771"/>
    </source>
</evidence>
<dbReference type="NCBIfam" id="NF002616">
    <property type="entry name" value="PRK02268.1-2"/>
    <property type="match status" value="1"/>
</dbReference>
<evidence type="ECO:0000313" key="4">
    <source>
        <dbReference type="Proteomes" id="UP000655208"/>
    </source>
</evidence>
<comment type="similarity">
    <text evidence="1">Belongs to the UPF0310 family.</text>
</comment>
<dbReference type="InterPro" id="IPR022996">
    <property type="entry name" value="UPF0310"/>
</dbReference>